<proteinExistence type="predicted"/>
<organism evidence="1 2">
    <name type="scientific">Portunus trituberculatus</name>
    <name type="common">Swimming crab</name>
    <name type="synonym">Neptunus trituberculatus</name>
    <dbReference type="NCBI Taxonomy" id="210409"/>
    <lineage>
        <taxon>Eukaryota</taxon>
        <taxon>Metazoa</taxon>
        <taxon>Ecdysozoa</taxon>
        <taxon>Arthropoda</taxon>
        <taxon>Crustacea</taxon>
        <taxon>Multicrustacea</taxon>
        <taxon>Malacostraca</taxon>
        <taxon>Eumalacostraca</taxon>
        <taxon>Eucarida</taxon>
        <taxon>Decapoda</taxon>
        <taxon>Pleocyemata</taxon>
        <taxon>Brachyura</taxon>
        <taxon>Eubrachyura</taxon>
        <taxon>Portunoidea</taxon>
        <taxon>Portunidae</taxon>
        <taxon>Portuninae</taxon>
        <taxon>Portunus</taxon>
    </lineage>
</organism>
<protein>
    <submittedName>
        <fullName evidence="1">Uncharacterized protein</fullName>
    </submittedName>
</protein>
<name>A0A5B7DG59_PORTR</name>
<keyword evidence="2" id="KW-1185">Reference proteome</keyword>
<dbReference type="Proteomes" id="UP000324222">
    <property type="component" value="Unassembled WGS sequence"/>
</dbReference>
<evidence type="ECO:0000313" key="2">
    <source>
        <dbReference type="Proteomes" id="UP000324222"/>
    </source>
</evidence>
<gene>
    <name evidence="1" type="ORF">E2C01_013416</name>
</gene>
<accession>A0A5B7DG59</accession>
<comment type="caution">
    <text evidence="1">The sequence shown here is derived from an EMBL/GenBank/DDBJ whole genome shotgun (WGS) entry which is preliminary data.</text>
</comment>
<evidence type="ECO:0000313" key="1">
    <source>
        <dbReference type="EMBL" id="MPC20472.1"/>
    </source>
</evidence>
<reference evidence="1 2" key="1">
    <citation type="submission" date="2019-05" db="EMBL/GenBank/DDBJ databases">
        <title>Another draft genome of Portunus trituberculatus and its Hox gene families provides insights of decapod evolution.</title>
        <authorList>
            <person name="Jeong J.-H."/>
            <person name="Song I."/>
            <person name="Kim S."/>
            <person name="Choi T."/>
            <person name="Kim D."/>
            <person name="Ryu S."/>
            <person name="Kim W."/>
        </authorList>
    </citation>
    <scope>NUCLEOTIDE SEQUENCE [LARGE SCALE GENOMIC DNA]</scope>
    <source>
        <tissue evidence="1">Muscle</tissue>
    </source>
</reference>
<dbReference type="AlphaFoldDB" id="A0A5B7DG59"/>
<sequence>MAQYMEAETNTLSRLTRPLLCSLQSPIFSSPGHHLGTTN</sequence>
<dbReference type="EMBL" id="VSRR010000875">
    <property type="protein sequence ID" value="MPC20472.1"/>
    <property type="molecule type" value="Genomic_DNA"/>
</dbReference>